<name>A0ABS2RJA6_9ACTN</name>
<reference evidence="1 2" key="1">
    <citation type="submission" date="2021-01" db="EMBL/GenBank/DDBJ databases">
        <title>Sequencing the genomes of 1000 actinobacteria strains.</title>
        <authorList>
            <person name="Klenk H.-P."/>
        </authorList>
    </citation>
    <scope>NUCLEOTIDE SEQUENCE [LARGE SCALE GENOMIC DNA]</scope>
    <source>
        <strain evidence="1 2">DSM 18662</strain>
    </source>
</reference>
<dbReference type="EMBL" id="JAFBCF010000001">
    <property type="protein sequence ID" value="MBM7798286.1"/>
    <property type="molecule type" value="Genomic_DNA"/>
</dbReference>
<dbReference type="GO" id="GO:0016301">
    <property type="term" value="F:kinase activity"/>
    <property type="evidence" value="ECO:0007669"/>
    <property type="project" value="UniProtKB-KW"/>
</dbReference>
<gene>
    <name evidence="1" type="ORF">JOE57_001207</name>
</gene>
<keyword evidence="1" id="KW-0808">Transferase</keyword>
<proteinExistence type="predicted"/>
<sequence>MGPVLVLTGGPAVGKSTISRLLAESRERAAVIEVDDVRQFVVSGAAAPWEGQEGLRQQRLGVENACALATRFVAEKIEVVISDVLNPETTALYRGLLPDCLVVRLVAAPAEVRRRAGTRPWYLTEEEFALLHELDRSRPVPADHVLDVTVLSPAATCLAVNALWAAVRAEPRR</sequence>
<comment type="caution">
    <text evidence="1">The sequence shown here is derived from an EMBL/GenBank/DDBJ whole genome shotgun (WGS) entry which is preliminary data.</text>
</comment>
<protein>
    <submittedName>
        <fullName evidence="1">Broad-specificity NMP kinase</fullName>
    </submittedName>
</protein>
<dbReference type="Proteomes" id="UP000704762">
    <property type="component" value="Unassembled WGS sequence"/>
</dbReference>
<dbReference type="Gene3D" id="3.40.50.300">
    <property type="entry name" value="P-loop containing nucleotide triphosphate hydrolases"/>
    <property type="match status" value="1"/>
</dbReference>
<keyword evidence="1" id="KW-0418">Kinase</keyword>
<dbReference type="SUPFAM" id="SSF52540">
    <property type="entry name" value="P-loop containing nucleoside triphosphate hydrolases"/>
    <property type="match status" value="1"/>
</dbReference>
<organism evidence="1 2">
    <name type="scientific">Microlunatus panaciterrae</name>
    <dbReference type="NCBI Taxonomy" id="400768"/>
    <lineage>
        <taxon>Bacteria</taxon>
        <taxon>Bacillati</taxon>
        <taxon>Actinomycetota</taxon>
        <taxon>Actinomycetes</taxon>
        <taxon>Propionibacteriales</taxon>
        <taxon>Propionibacteriaceae</taxon>
        <taxon>Microlunatus</taxon>
    </lineage>
</organism>
<evidence type="ECO:0000313" key="1">
    <source>
        <dbReference type="EMBL" id="MBM7798286.1"/>
    </source>
</evidence>
<dbReference type="InterPro" id="IPR027417">
    <property type="entry name" value="P-loop_NTPase"/>
</dbReference>
<keyword evidence="2" id="KW-1185">Reference proteome</keyword>
<accession>A0ABS2RJA6</accession>
<evidence type="ECO:0000313" key="2">
    <source>
        <dbReference type="Proteomes" id="UP000704762"/>
    </source>
</evidence>
<dbReference type="RefSeq" id="WP_204916849.1">
    <property type="nucleotide sequence ID" value="NZ_BAAAQP010000011.1"/>
</dbReference>